<keyword evidence="2" id="KW-1185">Reference proteome</keyword>
<evidence type="ECO:0000313" key="1">
    <source>
        <dbReference type="EMBL" id="ROJ11314.1"/>
    </source>
</evidence>
<organism evidence="1 2">
    <name type="scientific">Anabarilius grahami</name>
    <name type="common">Kanglang fish</name>
    <name type="synonym">Barilius grahami</name>
    <dbReference type="NCBI Taxonomy" id="495550"/>
    <lineage>
        <taxon>Eukaryota</taxon>
        <taxon>Metazoa</taxon>
        <taxon>Chordata</taxon>
        <taxon>Craniata</taxon>
        <taxon>Vertebrata</taxon>
        <taxon>Euteleostomi</taxon>
        <taxon>Actinopterygii</taxon>
        <taxon>Neopterygii</taxon>
        <taxon>Teleostei</taxon>
        <taxon>Ostariophysi</taxon>
        <taxon>Cypriniformes</taxon>
        <taxon>Xenocyprididae</taxon>
        <taxon>Xenocypridinae</taxon>
        <taxon>Xenocypridinae incertae sedis</taxon>
        <taxon>Anabarilius</taxon>
    </lineage>
</organism>
<evidence type="ECO:0000313" key="2">
    <source>
        <dbReference type="Proteomes" id="UP000281406"/>
    </source>
</evidence>
<dbReference type="EMBL" id="RJVU01064755">
    <property type="protein sequence ID" value="ROJ11314.1"/>
    <property type="molecule type" value="Genomic_DNA"/>
</dbReference>
<dbReference type="Proteomes" id="UP000281406">
    <property type="component" value="Unassembled WGS sequence"/>
</dbReference>
<protein>
    <submittedName>
        <fullName evidence="1">Uncharacterized protein</fullName>
    </submittedName>
</protein>
<name>A0A3N0XPW0_ANAGA</name>
<gene>
    <name evidence="1" type="ORF">DPX16_5203</name>
</gene>
<sequence length="197" mass="22037">MYCPLCGVQWPTLPRFCSSCGRDLSFVVENGPRTAGDDHVSCPTVPRVTDACAIPAKSASAVLQFMKYRELKETERKSFSKSKKKSNKTVKISIGIMSKTKNGFKPMRGKNLPLHVDPQWSSEQLLPAAVKKQKDFNQDMEDGEYVLLYPDGSQIKNIPGTDTPFTIGQYKEAIGKAYQKITLYISTLEDLLSKSKY</sequence>
<proteinExistence type="predicted"/>
<dbReference type="OrthoDB" id="2384350at2759"/>
<accession>A0A3N0XPW0</accession>
<comment type="caution">
    <text evidence="1">The sequence shown here is derived from an EMBL/GenBank/DDBJ whole genome shotgun (WGS) entry which is preliminary data.</text>
</comment>
<dbReference type="AlphaFoldDB" id="A0A3N0XPW0"/>
<reference evidence="1 2" key="1">
    <citation type="submission" date="2018-10" db="EMBL/GenBank/DDBJ databases">
        <title>Genome assembly for a Yunnan-Guizhou Plateau 3E fish, Anabarilius grahami (Regan), and its evolutionary and genetic applications.</title>
        <authorList>
            <person name="Jiang W."/>
        </authorList>
    </citation>
    <scope>NUCLEOTIDE SEQUENCE [LARGE SCALE GENOMIC DNA]</scope>
    <source>
        <strain evidence="1">AG-KIZ</strain>
        <tissue evidence="1">Muscle</tissue>
    </source>
</reference>